<name>A0ABU5IND9_9BURK</name>
<dbReference type="PIRSF" id="PIRSF016789">
    <property type="entry name" value="DUF454"/>
    <property type="match status" value="1"/>
</dbReference>
<dbReference type="Pfam" id="PF04304">
    <property type="entry name" value="DUF454"/>
    <property type="match status" value="1"/>
</dbReference>
<evidence type="ECO:0000256" key="1">
    <source>
        <dbReference type="SAM" id="Phobius"/>
    </source>
</evidence>
<dbReference type="PANTHER" id="PTHR35813">
    <property type="entry name" value="INNER MEMBRANE PROTEIN YBAN"/>
    <property type="match status" value="1"/>
</dbReference>
<sequence length="139" mass="15617">MTTEITKPAPPPPLRRPLRWLWMVAGGLSLALGVVGAFLPLLPTVPFVLLAAFCFSRGSERCERWLLEHPLFGPPVRQWREQRAVPLRAKQIASVMMAVSSALAAWWLPSPWRWMPALCCAGVALWLWRLPTAVARPRS</sequence>
<evidence type="ECO:0000313" key="2">
    <source>
        <dbReference type="EMBL" id="MDZ5460421.1"/>
    </source>
</evidence>
<keyword evidence="1" id="KW-0472">Membrane</keyword>
<dbReference type="RefSeq" id="WP_084267771.1">
    <property type="nucleotide sequence ID" value="NZ_JAXOJX010000068.1"/>
</dbReference>
<dbReference type="EMBL" id="JAXOJX010000068">
    <property type="protein sequence ID" value="MDZ5460421.1"/>
    <property type="molecule type" value="Genomic_DNA"/>
</dbReference>
<accession>A0ABU5IND9</accession>
<protein>
    <submittedName>
        <fullName evidence="2">YbaN family protein</fullName>
    </submittedName>
</protein>
<comment type="caution">
    <text evidence="2">The sequence shown here is derived from an EMBL/GenBank/DDBJ whole genome shotgun (WGS) entry which is preliminary data.</text>
</comment>
<proteinExistence type="predicted"/>
<evidence type="ECO:0000313" key="3">
    <source>
        <dbReference type="Proteomes" id="UP001293718"/>
    </source>
</evidence>
<feature type="transmembrane region" description="Helical" evidence="1">
    <location>
        <begin position="114"/>
        <end position="130"/>
    </location>
</feature>
<organism evidence="2 3">
    <name type="scientific">Azohydromonas lata</name>
    <dbReference type="NCBI Taxonomy" id="45677"/>
    <lineage>
        <taxon>Bacteria</taxon>
        <taxon>Pseudomonadati</taxon>
        <taxon>Pseudomonadota</taxon>
        <taxon>Betaproteobacteria</taxon>
        <taxon>Burkholderiales</taxon>
        <taxon>Sphaerotilaceae</taxon>
        <taxon>Azohydromonas</taxon>
    </lineage>
</organism>
<reference evidence="2 3" key="1">
    <citation type="submission" date="2023-11" db="EMBL/GenBank/DDBJ databases">
        <title>Draft genome of Azohydromonas lata strain H1 (DSM1123), a polyhydroxyalkanoate producer.</title>
        <authorList>
            <person name="Traversa D."/>
            <person name="D'Addabbo P."/>
            <person name="Pazzani C."/>
            <person name="Manzari C."/>
            <person name="Chiara M."/>
            <person name="Scrascia M."/>
        </authorList>
    </citation>
    <scope>NUCLEOTIDE SEQUENCE [LARGE SCALE GENOMIC DNA]</scope>
    <source>
        <strain evidence="2 3">H1</strain>
    </source>
</reference>
<dbReference type="Proteomes" id="UP001293718">
    <property type="component" value="Unassembled WGS sequence"/>
</dbReference>
<keyword evidence="3" id="KW-1185">Reference proteome</keyword>
<feature type="transmembrane region" description="Helical" evidence="1">
    <location>
        <begin position="20"/>
        <end position="53"/>
    </location>
</feature>
<keyword evidence="1" id="KW-0812">Transmembrane</keyword>
<keyword evidence="1" id="KW-1133">Transmembrane helix</keyword>
<dbReference type="InterPro" id="IPR007401">
    <property type="entry name" value="DUF454"/>
</dbReference>
<gene>
    <name evidence="2" type="ORF">SM757_27955</name>
</gene>
<dbReference type="PANTHER" id="PTHR35813:SF1">
    <property type="entry name" value="INNER MEMBRANE PROTEIN YBAN"/>
    <property type="match status" value="1"/>
</dbReference>